<accession>A0A2G9YT13</accession>
<gene>
    <name evidence="2" type="ORF">COX39_01860</name>
</gene>
<protein>
    <submittedName>
        <fullName evidence="2">Uncharacterized protein</fullName>
    </submittedName>
</protein>
<reference evidence="2 3" key="1">
    <citation type="submission" date="2017-09" db="EMBL/GenBank/DDBJ databases">
        <title>Depth-based differentiation of microbial function through sediment-hosted aquifers and enrichment of novel symbionts in the deep terrestrial subsurface.</title>
        <authorList>
            <person name="Probst A.J."/>
            <person name="Ladd B."/>
            <person name="Jarett J.K."/>
            <person name="Geller-Mcgrath D.E."/>
            <person name="Sieber C.M."/>
            <person name="Emerson J.B."/>
            <person name="Anantharaman K."/>
            <person name="Thomas B.C."/>
            <person name="Malmstrom R."/>
            <person name="Stieglmeier M."/>
            <person name="Klingl A."/>
            <person name="Woyke T."/>
            <person name="Ryan C.M."/>
            <person name="Banfield J.F."/>
        </authorList>
    </citation>
    <scope>NUCLEOTIDE SEQUENCE [LARGE SCALE GENOMIC DNA]</scope>
    <source>
        <strain evidence="2">CG23_combo_of_CG06-09_8_20_14_all_40_13</strain>
    </source>
</reference>
<organism evidence="2 3">
    <name type="scientific">Candidatus Nealsonbacteria bacterium CG23_combo_of_CG06-09_8_20_14_all_40_13</name>
    <dbReference type="NCBI Taxonomy" id="1974724"/>
    <lineage>
        <taxon>Bacteria</taxon>
        <taxon>Candidatus Nealsoniibacteriota</taxon>
    </lineage>
</organism>
<name>A0A2G9YT13_9BACT</name>
<feature type="transmembrane region" description="Helical" evidence="1">
    <location>
        <begin position="7"/>
        <end position="28"/>
    </location>
</feature>
<proteinExistence type="predicted"/>
<dbReference type="Proteomes" id="UP000231567">
    <property type="component" value="Unassembled WGS sequence"/>
</dbReference>
<feature type="transmembrane region" description="Helical" evidence="1">
    <location>
        <begin position="103"/>
        <end position="119"/>
    </location>
</feature>
<evidence type="ECO:0000313" key="2">
    <source>
        <dbReference type="EMBL" id="PIP21651.1"/>
    </source>
</evidence>
<keyword evidence="1" id="KW-0812">Transmembrane</keyword>
<keyword evidence="1" id="KW-1133">Transmembrane helix</keyword>
<comment type="caution">
    <text evidence="2">The sequence shown here is derived from an EMBL/GenBank/DDBJ whole genome shotgun (WGS) entry which is preliminary data.</text>
</comment>
<evidence type="ECO:0000256" key="1">
    <source>
        <dbReference type="SAM" id="Phobius"/>
    </source>
</evidence>
<dbReference type="EMBL" id="PCRM01000026">
    <property type="protein sequence ID" value="PIP21651.1"/>
    <property type="molecule type" value="Genomic_DNA"/>
</dbReference>
<evidence type="ECO:0000313" key="3">
    <source>
        <dbReference type="Proteomes" id="UP000231567"/>
    </source>
</evidence>
<sequence>MTLRHYLFLLFSSTLVSAGIWLVIFFNIDPTSADIMSISAFFASLFWFLAGFLTFIGFYLRNWFGNREIIYANLSPSLRQAILISIAATGLLVFSYLKVLSLWTAIPFVIICLLIELYFQSR</sequence>
<dbReference type="AlphaFoldDB" id="A0A2G9YT13"/>
<feature type="transmembrane region" description="Helical" evidence="1">
    <location>
        <begin position="81"/>
        <end position="97"/>
    </location>
</feature>
<keyword evidence="1" id="KW-0472">Membrane</keyword>
<feature type="transmembrane region" description="Helical" evidence="1">
    <location>
        <begin position="40"/>
        <end position="60"/>
    </location>
</feature>